<dbReference type="EMBL" id="JAJEQN010000010">
    <property type="protein sequence ID" value="MCC2221137.1"/>
    <property type="molecule type" value="Genomic_DNA"/>
</dbReference>
<comment type="caution">
    <text evidence="8">The sequence shown here is derived from an EMBL/GenBank/DDBJ whole genome shotgun (WGS) entry which is preliminary data.</text>
</comment>
<dbReference type="NCBIfam" id="NF006082">
    <property type="entry name" value="PRK08228.1"/>
    <property type="match status" value="1"/>
</dbReference>
<proteinExistence type="inferred from homology"/>
<evidence type="ECO:0000256" key="5">
    <source>
        <dbReference type="ARBA" id="ARBA00039250"/>
    </source>
</evidence>
<dbReference type="GO" id="GO:0008730">
    <property type="term" value="F:L(+)-tartrate dehydratase activity"/>
    <property type="evidence" value="ECO:0007669"/>
    <property type="project" value="UniProtKB-EC"/>
</dbReference>
<dbReference type="NCBIfam" id="TIGR00723">
    <property type="entry name" value="ttdB_fumA_fumB"/>
    <property type="match status" value="1"/>
</dbReference>
<protein>
    <recommendedName>
        <fullName evidence="5">L(+)-tartrate dehydratase subunit beta</fullName>
        <ecNumber evidence="4">4.2.1.32</ecNumber>
    </recommendedName>
</protein>
<comment type="similarity">
    <text evidence="1">Belongs to the class-I fumarase family.</text>
</comment>
<evidence type="ECO:0000256" key="2">
    <source>
        <dbReference type="ARBA" id="ARBA00011103"/>
    </source>
</evidence>
<evidence type="ECO:0000313" key="8">
    <source>
        <dbReference type="EMBL" id="MCC2221137.1"/>
    </source>
</evidence>
<reference evidence="8 9" key="1">
    <citation type="submission" date="2021-10" db="EMBL/GenBank/DDBJ databases">
        <title>Anaerobic single-cell dispensing facilitates the cultivation of human gut bacteria.</title>
        <authorList>
            <person name="Afrizal A."/>
        </authorList>
    </citation>
    <scope>NUCLEOTIDE SEQUENCE [LARGE SCALE GENOMIC DNA]</scope>
    <source>
        <strain evidence="8 9">CLA-AA-H224</strain>
    </source>
</reference>
<evidence type="ECO:0000313" key="9">
    <source>
        <dbReference type="Proteomes" id="UP001198200"/>
    </source>
</evidence>
<evidence type="ECO:0000256" key="1">
    <source>
        <dbReference type="ARBA" id="ARBA00008876"/>
    </source>
</evidence>
<evidence type="ECO:0000256" key="6">
    <source>
        <dbReference type="ARBA" id="ARBA00049253"/>
    </source>
</evidence>
<gene>
    <name evidence="8" type="primary">ttdB</name>
    <name evidence="8" type="ORF">LKD48_05675</name>
</gene>
<dbReference type="RefSeq" id="WP_262539185.1">
    <property type="nucleotide sequence ID" value="NZ_JAJEQN010000010.1"/>
</dbReference>
<accession>A0AAE3E2X6</accession>
<dbReference type="SUPFAM" id="SSF117457">
    <property type="entry name" value="FumA C-terminal domain-like"/>
    <property type="match status" value="1"/>
</dbReference>
<dbReference type="Proteomes" id="UP001198200">
    <property type="component" value="Unassembled WGS sequence"/>
</dbReference>
<evidence type="ECO:0000259" key="7">
    <source>
        <dbReference type="Pfam" id="PF05683"/>
    </source>
</evidence>
<dbReference type="InterPro" id="IPR004647">
    <property type="entry name" value="Fe-S_hydro-lyase_TtdB-typ_cat"/>
</dbReference>
<organism evidence="8 9">
    <name type="scientific">Anthropogastromicrobium aceti</name>
    <dbReference type="NCBI Taxonomy" id="2981768"/>
    <lineage>
        <taxon>Bacteria</taxon>
        <taxon>Bacillati</taxon>
        <taxon>Bacillota</taxon>
        <taxon>Clostridia</taxon>
        <taxon>Lachnospirales</taxon>
        <taxon>Lachnospiraceae</taxon>
        <taxon>Anthropogastromicrobium</taxon>
    </lineage>
</organism>
<dbReference type="PANTHER" id="PTHR43351:SF3">
    <property type="entry name" value="L(+)-TARTRATE DEHYDRATASE SUBUNIT BETA"/>
    <property type="match status" value="1"/>
</dbReference>
<keyword evidence="9" id="KW-1185">Reference proteome</keyword>
<sequence length="210" mass="23804">MIEIRGDKKVLVTPVSAEDLADIKIGDIVWLDGDLMTCRDVAHRRLVEYGRELPYEVRNKAIFHAGPIVRKKEGTEDEYEMVSVGPTTSMRMEKFEYEFTQHTGVRVIVGKGGMGPNTERACKEFGAIHCVFPAGCAVVAATEVERIAEHHWDELGMPETLWCCKVKEFGPLIVSIDAQGRNLFEENKITFNEKKEEAKQDIYPNVKFIK</sequence>
<dbReference type="EC" id="4.2.1.32" evidence="4"/>
<name>A0AAE3E2X6_9FIRM</name>
<dbReference type="PANTHER" id="PTHR43351">
    <property type="entry name" value="L(+)-TARTRATE DEHYDRATASE SUBUNIT BETA"/>
    <property type="match status" value="1"/>
</dbReference>
<evidence type="ECO:0000256" key="4">
    <source>
        <dbReference type="ARBA" id="ARBA00039027"/>
    </source>
</evidence>
<comment type="subunit">
    <text evidence="2">Heterotetramer of two alpha and two beta subunits.</text>
</comment>
<feature type="domain" description="Fe-S hydro-lyase tartrate dehydratase beta-type catalytic" evidence="7">
    <location>
        <begin position="12"/>
        <end position="186"/>
    </location>
</feature>
<dbReference type="Pfam" id="PF05683">
    <property type="entry name" value="Fumerase_C"/>
    <property type="match status" value="1"/>
</dbReference>
<dbReference type="AlphaFoldDB" id="A0AAE3E2X6"/>
<evidence type="ECO:0000256" key="3">
    <source>
        <dbReference type="ARBA" id="ARBA00023239"/>
    </source>
</evidence>
<keyword evidence="3 8" id="KW-0456">Lyase</keyword>
<dbReference type="Gene3D" id="3.20.130.10">
    <property type="entry name" value="Fe-S hydro-lyase, tartrate dehydratase beta-type, catalytic domain"/>
    <property type="match status" value="1"/>
</dbReference>
<comment type="catalytic activity">
    <reaction evidence="6">
        <text>(2R,3R)-tartrate = oxaloacetate + H2O</text>
        <dbReference type="Rhea" id="RHEA:15413"/>
        <dbReference type="ChEBI" id="CHEBI:15377"/>
        <dbReference type="ChEBI" id="CHEBI:16452"/>
        <dbReference type="ChEBI" id="CHEBI:30924"/>
        <dbReference type="EC" id="4.2.1.32"/>
    </reaction>
</comment>
<dbReference type="InterPro" id="IPR036660">
    <property type="entry name" value="Fe-S_hydroAse_TtdB_cat_sf"/>
</dbReference>